<evidence type="ECO:0000256" key="1">
    <source>
        <dbReference type="SAM" id="MobiDB-lite"/>
    </source>
</evidence>
<dbReference type="EMBL" id="UZAU01000330">
    <property type="status" value="NOT_ANNOTATED_CDS"/>
    <property type="molecule type" value="Genomic_DNA"/>
</dbReference>
<evidence type="ECO:0000313" key="2">
    <source>
        <dbReference type="EnsemblPlants" id="cds.evm.model.03.1673"/>
    </source>
</evidence>
<dbReference type="Proteomes" id="UP000596661">
    <property type="component" value="Chromosome 3"/>
</dbReference>
<organism evidence="2 3">
    <name type="scientific">Cannabis sativa</name>
    <name type="common">Hemp</name>
    <name type="synonym">Marijuana</name>
    <dbReference type="NCBI Taxonomy" id="3483"/>
    <lineage>
        <taxon>Eukaryota</taxon>
        <taxon>Viridiplantae</taxon>
        <taxon>Streptophyta</taxon>
        <taxon>Embryophyta</taxon>
        <taxon>Tracheophyta</taxon>
        <taxon>Spermatophyta</taxon>
        <taxon>Magnoliopsida</taxon>
        <taxon>eudicotyledons</taxon>
        <taxon>Gunneridae</taxon>
        <taxon>Pentapetalae</taxon>
        <taxon>rosids</taxon>
        <taxon>fabids</taxon>
        <taxon>Rosales</taxon>
        <taxon>Cannabaceae</taxon>
        <taxon>Cannabis</taxon>
    </lineage>
</organism>
<keyword evidence="3" id="KW-1185">Reference proteome</keyword>
<reference evidence="2" key="1">
    <citation type="submission" date="2018-11" db="EMBL/GenBank/DDBJ databases">
        <authorList>
            <person name="Grassa J C."/>
        </authorList>
    </citation>
    <scope>NUCLEOTIDE SEQUENCE [LARGE SCALE GENOMIC DNA]</scope>
</reference>
<feature type="region of interest" description="Disordered" evidence="1">
    <location>
        <begin position="1"/>
        <end position="54"/>
    </location>
</feature>
<sequence length="85" mass="9796">MVGSFDNIPAHRHHATHRRHANRMQRATRMQQTTRMPRATHMQQTTPTTLASGPLDTHQQYKLQDHLLQLQLTGAERPSLELGDH</sequence>
<dbReference type="Gramene" id="evm.model.03.1673">
    <property type="protein sequence ID" value="cds.evm.model.03.1673"/>
    <property type="gene ID" value="evm.TU.03.1673"/>
</dbReference>
<dbReference type="EnsemblPlants" id="evm.model.03.1673">
    <property type="protein sequence ID" value="cds.evm.model.03.1673"/>
    <property type="gene ID" value="evm.TU.03.1673"/>
</dbReference>
<feature type="compositionally biased region" description="Basic residues" evidence="1">
    <location>
        <begin position="10"/>
        <end position="23"/>
    </location>
</feature>
<protein>
    <submittedName>
        <fullName evidence="2">Uncharacterized protein</fullName>
    </submittedName>
</protein>
<accession>A0A803P688</accession>
<name>A0A803P688_CANSA</name>
<dbReference type="AlphaFoldDB" id="A0A803P688"/>
<feature type="compositionally biased region" description="Polar residues" evidence="1">
    <location>
        <begin position="28"/>
        <end position="54"/>
    </location>
</feature>
<evidence type="ECO:0000313" key="3">
    <source>
        <dbReference type="Proteomes" id="UP000596661"/>
    </source>
</evidence>
<proteinExistence type="predicted"/>
<reference evidence="2" key="2">
    <citation type="submission" date="2021-03" db="UniProtKB">
        <authorList>
            <consortium name="EnsemblPlants"/>
        </authorList>
    </citation>
    <scope>IDENTIFICATION</scope>
</reference>